<dbReference type="Proteomes" id="UP000003688">
    <property type="component" value="Unassembled WGS sequence"/>
</dbReference>
<dbReference type="PANTHER" id="PTHR43811:SF19">
    <property type="entry name" value="39 KDA FK506-BINDING NUCLEAR PROTEIN"/>
    <property type="match status" value="1"/>
</dbReference>
<feature type="domain" description="PPIase FKBP-type" evidence="7">
    <location>
        <begin position="141"/>
        <end position="227"/>
    </location>
</feature>
<reference evidence="8 9" key="1">
    <citation type="journal article" date="2011" name="J. Bacteriol.">
        <title>Genome sequence of 'Pedosphaera parvula' Ellin514, an aerobic Verrucomicrobial isolate from pasture soil.</title>
        <authorList>
            <person name="Kant R."/>
            <person name="van Passel M.W."/>
            <person name="Sangwan P."/>
            <person name="Palva A."/>
            <person name="Lucas S."/>
            <person name="Copeland A."/>
            <person name="Lapidus A."/>
            <person name="Glavina Del Rio T."/>
            <person name="Dalin E."/>
            <person name="Tice H."/>
            <person name="Bruce D."/>
            <person name="Goodwin L."/>
            <person name="Pitluck S."/>
            <person name="Chertkov O."/>
            <person name="Larimer F.W."/>
            <person name="Land M.L."/>
            <person name="Hauser L."/>
            <person name="Brettin T.S."/>
            <person name="Detter J.C."/>
            <person name="Han S."/>
            <person name="de Vos W.M."/>
            <person name="Janssen P.H."/>
            <person name="Smidt H."/>
        </authorList>
    </citation>
    <scope>NUCLEOTIDE SEQUENCE [LARGE SCALE GENOMIC DNA]</scope>
    <source>
        <strain evidence="8 9">Ellin514</strain>
    </source>
</reference>
<dbReference type="GO" id="GO:0006457">
    <property type="term" value="P:protein folding"/>
    <property type="evidence" value="ECO:0007669"/>
    <property type="project" value="InterPro"/>
</dbReference>
<dbReference type="InterPro" id="IPR046357">
    <property type="entry name" value="PPIase_dom_sf"/>
</dbReference>
<dbReference type="InterPro" id="IPR036944">
    <property type="entry name" value="PPIase_FKBP_N_sf"/>
</dbReference>
<dbReference type="InterPro" id="IPR001179">
    <property type="entry name" value="PPIase_FKBP_dom"/>
</dbReference>
<organism evidence="8 9">
    <name type="scientific">Pedosphaera parvula (strain Ellin514)</name>
    <dbReference type="NCBI Taxonomy" id="320771"/>
    <lineage>
        <taxon>Bacteria</taxon>
        <taxon>Pseudomonadati</taxon>
        <taxon>Verrucomicrobiota</taxon>
        <taxon>Pedosphaerae</taxon>
        <taxon>Pedosphaerales</taxon>
        <taxon>Pedosphaeraceae</taxon>
        <taxon>Pedosphaera</taxon>
    </lineage>
</organism>
<evidence type="ECO:0000313" key="9">
    <source>
        <dbReference type="Proteomes" id="UP000003688"/>
    </source>
</evidence>
<accession>B9XH65</accession>
<dbReference type="Gene3D" id="1.10.287.460">
    <property type="entry name" value="Peptidyl-prolyl cis-trans isomerase, FKBP-type, N-terminal domain"/>
    <property type="match status" value="1"/>
</dbReference>
<comment type="caution">
    <text evidence="8">The sequence shown here is derived from an EMBL/GenBank/DDBJ whole genome shotgun (WGS) entry which is preliminary data.</text>
</comment>
<gene>
    <name evidence="8" type="ORF">Cflav_PD3558</name>
</gene>
<evidence type="ECO:0000256" key="5">
    <source>
        <dbReference type="PROSITE-ProRule" id="PRU00277"/>
    </source>
</evidence>
<evidence type="ECO:0000256" key="3">
    <source>
        <dbReference type="ARBA" id="ARBA00023110"/>
    </source>
</evidence>
<keyword evidence="4 5" id="KW-0413">Isomerase</keyword>
<comment type="catalytic activity">
    <reaction evidence="1 5 6">
        <text>[protein]-peptidylproline (omega=180) = [protein]-peptidylproline (omega=0)</text>
        <dbReference type="Rhea" id="RHEA:16237"/>
        <dbReference type="Rhea" id="RHEA-COMP:10747"/>
        <dbReference type="Rhea" id="RHEA-COMP:10748"/>
        <dbReference type="ChEBI" id="CHEBI:83833"/>
        <dbReference type="ChEBI" id="CHEBI:83834"/>
        <dbReference type="EC" id="5.2.1.8"/>
    </reaction>
</comment>
<sequence>MLGVGLLTCAVHAEDQKASDKKAAFKDDKEKVSYAIGLSTGGNIKRNDLEVDVDAVVRGLKDGIAGQGLLSETEMREVFGNLNQQMRAKAEEKRKAEAEKNKKAGADFLAANKTKPGVITLPSGLQYKVITEGKGESPKSDDIVTVNYRGTLIDGTEFDSSYARNQPSSTPANHVIKGWTEALQLMKPGSKWQLFIPADLAYGDTPKPPKIQAGSTLIFEVELLSFKKPEAPAPSQPLTSDIIKVPSAEELKKGAKIETIKPEDIEKEKAKEKANQK</sequence>
<evidence type="ECO:0000256" key="4">
    <source>
        <dbReference type="ARBA" id="ARBA00023235"/>
    </source>
</evidence>
<name>B9XH65_PEDPL</name>
<dbReference type="STRING" id="320771.Cflav_PD3558"/>
<protein>
    <recommendedName>
        <fullName evidence="6">Peptidyl-prolyl cis-trans isomerase</fullName>
        <ecNumber evidence="6">5.2.1.8</ecNumber>
    </recommendedName>
</protein>
<dbReference type="FunFam" id="3.10.50.40:FF:000006">
    <property type="entry name" value="Peptidyl-prolyl cis-trans isomerase"/>
    <property type="match status" value="1"/>
</dbReference>
<evidence type="ECO:0000259" key="7">
    <source>
        <dbReference type="PROSITE" id="PS50059"/>
    </source>
</evidence>
<dbReference type="PANTHER" id="PTHR43811">
    <property type="entry name" value="FKBP-TYPE PEPTIDYL-PROLYL CIS-TRANS ISOMERASE FKPA"/>
    <property type="match status" value="1"/>
</dbReference>
<dbReference type="PROSITE" id="PS50059">
    <property type="entry name" value="FKBP_PPIASE"/>
    <property type="match status" value="1"/>
</dbReference>
<keyword evidence="9" id="KW-1185">Reference proteome</keyword>
<evidence type="ECO:0000313" key="8">
    <source>
        <dbReference type="EMBL" id="EEF60700.1"/>
    </source>
</evidence>
<evidence type="ECO:0000256" key="2">
    <source>
        <dbReference type="ARBA" id="ARBA00006577"/>
    </source>
</evidence>
<proteinExistence type="inferred from homology"/>
<dbReference type="InterPro" id="IPR000774">
    <property type="entry name" value="PPIase_FKBP_N"/>
</dbReference>
<keyword evidence="3 5" id="KW-0697">Rotamase</keyword>
<dbReference type="AlphaFoldDB" id="B9XH65"/>
<comment type="similarity">
    <text evidence="2 6">Belongs to the FKBP-type PPIase family.</text>
</comment>
<evidence type="ECO:0000256" key="1">
    <source>
        <dbReference type="ARBA" id="ARBA00000971"/>
    </source>
</evidence>
<evidence type="ECO:0000256" key="6">
    <source>
        <dbReference type="RuleBase" id="RU003915"/>
    </source>
</evidence>
<dbReference type="GO" id="GO:0003755">
    <property type="term" value="F:peptidyl-prolyl cis-trans isomerase activity"/>
    <property type="evidence" value="ECO:0007669"/>
    <property type="project" value="UniProtKB-UniRule"/>
</dbReference>
<dbReference type="Pfam" id="PF00254">
    <property type="entry name" value="FKBP_C"/>
    <property type="match status" value="1"/>
</dbReference>
<dbReference type="SUPFAM" id="SSF54534">
    <property type="entry name" value="FKBP-like"/>
    <property type="match status" value="1"/>
</dbReference>
<dbReference type="Gene3D" id="3.10.50.40">
    <property type="match status" value="1"/>
</dbReference>
<dbReference type="EMBL" id="ABOX02000014">
    <property type="protein sequence ID" value="EEF60700.1"/>
    <property type="molecule type" value="Genomic_DNA"/>
</dbReference>
<dbReference type="Pfam" id="PF01346">
    <property type="entry name" value="FKBP_N"/>
    <property type="match status" value="1"/>
</dbReference>
<dbReference type="EC" id="5.2.1.8" evidence="6"/>